<dbReference type="InterPro" id="IPR003382">
    <property type="entry name" value="Flavoprotein"/>
</dbReference>
<comment type="pathway">
    <text evidence="3 4">Cofactor biosynthesis; coenzyme A biosynthesis; CoA from (R)-pantothenate: step 2/5.</text>
</comment>
<comment type="catalytic activity">
    <reaction evidence="3 4">
        <text>N-[(R)-4-phosphopantothenoyl]-L-cysteine + H(+) = (R)-4'-phosphopantetheine + CO2</text>
        <dbReference type="Rhea" id="RHEA:16793"/>
        <dbReference type="ChEBI" id="CHEBI:15378"/>
        <dbReference type="ChEBI" id="CHEBI:16526"/>
        <dbReference type="ChEBI" id="CHEBI:59458"/>
        <dbReference type="ChEBI" id="CHEBI:61723"/>
        <dbReference type="EC" id="4.1.1.36"/>
    </reaction>
</comment>
<gene>
    <name evidence="3 7" type="primary">coaBC</name>
    <name evidence="7" type="ORF">K8U80_07760</name>
</gene>
<dbReference type="GO" id="GO:0004632">
    <property type="term" value="F:phosphopantothenate--cysteine ligase activity"/>
    <property type="evidence" value="ECO:0007669"/>
    <property type="project" value="UniProtKB-UniRule"/>
</dbReference>
<feature type="active site" description="Proton donor" evidence="3">
    <location>
        <position position="160"/>
    </location>
</feature>
<dbReference type="GO" id="GO:0015937">
    <property type="term" value="P:coenzyme A biosynthetic process"/>
    <property type="evidence" value="ECO:0007669"/>
    <property type="project" value="UniProtKB-UniRule"/>
</dbReference>
<keyword evidence="2 3" id="KW-0456">Lyase</keyword>
<dbReference type="EC" id="4.1.1.36" evidence="3"/>
<feature type="domain" description="Flavoprotein" evidence="5">
    <location>
        <begin position="11"/>
        <end position="179"/>
    </location>
</feature>
<evidence type="ECO:0000259" key="5">
    <source>
        <dbReference type="Pfam" id="PF02441"/>
    </source>
</evidence>
<feature type="binding site" evidence="3">
    <location>
        <position position="326"/>
    </location>
    <ligand>
        <name>CTP</name>
        <dbReference type="ChEBI" id="CHEBI:37563"/>
    </ligand>
</feature>
<dbReference type="SUPFAM" id="SSF52507">
    <property type="entry name" value="Homo-oligomeric flavin-containing Cys decarboxylases, HFCD"/>
    <property type="match status" value="1"/>
</dbReference>
<dbReference type="GO" id="GO:0071513">
    <property type="term" value="C:phosphopantothenoylcysteine decarboxylase complex"/>
    <property type="evidence" value="ECO:0007669"/>
    <property type="project" value="TreeGrafter"/>
</dbReference>
<accession>A0A921IQD2</accession>
<comment type="function">
    <text evidence="4">Catalyzes two steps in the biosynthesis of coenzyme A. In the first step cysteine is conjugated to 4'-phosphopantothenate to form 4-phosphopantothenoylcysteine, in the latter compound is decarboxylated to form 4'-phosphopantotheine.</text>
</comment>
<dbReference type="Proteomes" id="UP000746751">
    <property type="component" value="Unassembled WGS sequence"/>
</dbReference>
<evidence type="ECO:0000256" key="3">
    <source>
        <dbReference type="HAMAP-Rule" id="MF_02225"/>
    </source>
</evidence>
<dbReference type="InterPro" id="IPR036551">
    <property type="entry name" value="Flavin_trans-like"/>
</dbReference>
<comment type="pathway">
    <text evidence="3 4">Cofactor biosynthesis; coenzyme A biosynthesis; CoA from (R)-pantothenate: step 3/5.</text>
</comment>
<keyword evidence="1 3" id="KW-0210">Decarboxylase</keyword>
<comment type="caution">
    <text evidence="3">Lacks conserved residue(s) required for the propagation of feature annotation.</text>
</comment>
<reference evidence="7" key="2">
    <citation type="submission" date="2021-09" db="EMBL/GenBank/DDBJ databases">
        <authorList>
            <person name="Gilroy R."/>
        </authorList>
    </citation>
    <scope>NUCLEOTIDE SEQUENCE</scope>
    <source>
        <strain evidence="7">ChiGjej2B2-7701</strain>
    </source>
</reference>
<comment type="cofactor">
    <cofactor evidence="3">
        <name>FMN</name>
        <dbReference type="ChEBI" id="CHEBI:58210"/>
    </cofactor>
    <text evidence="3">Binds 1 FMN per subunit.</text>
</comment>
<dbReference type="PANTHER" id="PTHR14359">
    <property type="entry name" value="HOMO-OLIGOMERIC FLAVIN CONTAINING CYS DECARBOXYLASE FAMILY"/>
    <property type="match status" value="1"/>
</dbReference>
<keyword evidence="3 4" id="KW-0285">Flavoprotein</keyword>
<feature type="region of interest" description="Phosphopantothenate--cysteine ligase" evidence="3">
    <location>
        <begin position="193"/>
        <end position="400"/>
    </location>
</feature>
<keyword evidence="3 4" id="KW-0436">Ligase</keyword>
<dbReference type="GO" id="GO:0010181">
    <property type="term" value="F:FMN binding"/>
    <property type="evidence" value="ECO:0007669"/>
    <property type="project" value="UniProtKB-UniRule"/>
</dbReference>
<feature type="binding site" evidence="3">
    <location>
        <position position="340"/>
    </location>
    <ligand>
        <name>CTP</name>
        <dbReference type="ChEBI" id="CHEBI:37563"/>
    </ligand>
</feature>
<feature type="domain" description="DNA/pantothenate metabolism flavoprotein C-terminal" evidence="6">
    <location>
        <begin position="188"/>
        <end position="393"/>
    </location>
</feature>
<feature type="binding site" evidence="3">
    <location>
        <position position="281"/>
    </location>
    <ligand>
        <name>CTP</name>
        <dbReference type="ChEBI" id="CHEBI:37563"/>
    </ligand>
</feature>
<dbReference type="HAMAP" id="MF_02225">
    <property type="entry name" value="CoaBC"/>
    <property type="match status" value="1"/>
</dbReference>
<dbReference type="PANTHER" id="PTHR14359:SF6">
    <property type="entry name" value="PHOSPHOPANTOTHENOYLCYSTEINE DECARBOXYLASE"/>
    <property type="match status" value="1"/>
</dbReference>
<dbReference type="EC" id="6.3.2.5" evidence="3"/>
<comment type="similarity">
    <text evidence="3 4">In the C-terminal section; belongs to the PPC synthetase family.</text>
</comment>
<evidence type="ECO:0000256" key="2">
    <source>
        <dbReference type="ARBA" id="ARBA00023239"/>
    </source>
</evidence>
<dbReference type="InterPro" id="IPR005252">
    <property type="entry name" value="CoaBC"/>
</dbReference>
<comment type="catalytic activity">
    <reaction evidence="3 4">
        <text>(R)-4'-phosphopantothenate + L-cysteine + CTP = N-[(R)-4-phosphopantothenoyl]-L-cysteine + CMP + diphosphate + H(+)</text>
        <dbReference type="Rhea" id="RHEA:19397"/>
        <dbReference type="ChEBI" id="CHEBI:10986"/>
        <dbReference type="ChEBI" id="CHEBI:15378"/>
        <dbReference type="ChEBI" id="CHEBI:33019"/>
        <dbReference type="ChEBI" id="CHEBI:35235"/>
        <dbReference type="ChEBI" id="CHEBI:37563"/>
        <dbReference type="ChEBI" id="CHEBI:59458"/>
        <dbReference type="ChEBI" id="CHEBI:60377"/>
        <dbReference type="EC" id="6.3.2.5"/>
    </reaction>
</comment>
<keyword evidence="3" id="KW-0511">Multifunctional enzyme</keyword>
<dbReference type="SUPFAM" id="SSF102645">
    <property type="entry name" value="CoaB-like"/>
    <property type="match status" value="1"/>
</dbReference>
<dbReference type="GO" id="GO:0004633">
    <property type="term" value="F:phosphopantothenoylcysteine decarboxylase activity"/>
    <property type="evidence" value="ECO:0007669"/>
    <property type="project" value="UniProtKB-UniRule"/>
</dbReference>
<dbReference type="Gene3D" id="3.40.50.10300">
    <property type="entry name" value="CoaB-like"/>
    <property type="match status" value="1"/>
</dbReference>
<organism evidence="7 8">
    <name type="scientific">Collinsella ihumii</name>
    <dbReference type="NCBI Taxonomy" id="1720204"/>
    <lineage>
        <taxon>Bacteria</taxon>
        <taxon>Bacillati</taxon>
        <taxon>Actinomycetota</taxon>
        <taxon>Coriobacteriia</taxon>
        <taxon>Coriobacteriales</taxon>
        <taxon>Coriobacteriaceae</taxon>
        <taxon>Collinsella</taxon>
    </lineage>
</organism>
<dbReference type="EMBL" id="DYVF01000047">
    <property type="protein sequence ID" value="HJG31276.1"/>
    <property type="molecule type" value="Genomic_DNA"/>
</dbReference>
<evidence type="ECO:0000256" key="1">
    <source>
        <dbReference type="ARBA" id="ARBA00022793"/>
    </source>
</evidence>
<feature type="binding site" evidence="3">
    <location>
        <position position="291"/>
    </location>
    <ligand>
        <name>CTP</name>
        <dbReference type="ChEBI" id="CHEBI:37563"/>
    </ligand>
</feature>
<dbReference type="GO" id="GO:0046872">
    <property type="term" value="F:metal ion binding"/>
    <property type="evidence" value="ECO:0007669"/>
    <property type="project" value="UniProtKB-KW"/>
</dbReference>
<evidence type="ECO:0000259" key="6">
    <source>
        <dbReference type="Pfam" id="PF04127"/>
    </source>
</evidence>
<keyword evidence="3" id="KW-0460">Magnesium</keyword>
<evidence type="ECO:0000313" key="8">
    <source>
        <dbReference type="Proteomes" id="UP000746751"/>
    </source>
</evidence>
<comment type="cofactor">
    <cofactor evidence="3">
        <name>Mg(2+)</name>
        <dbReference type="ChEBI" id="CHEBI:18420"/>
    </cofactor>
</comment>
<evidence type="ECO:0000313" key="7">
    <source>
        <dbReference type="EMBL" id="HJG31276.1"/>
    </source>
</evidence>
<keyword evidence="3" id="KW-0479">Metal-binding</keyword>
<feature type="region of interest" description="Phosphopantothenoylcysteine decarboxylase" evidence="3">
    <location>
        <begin position="1"/>
        <end position="192"/>
    </location>
</feature>
<dbReference type="NCBIfam" id="TIGR00521">
    <property type="entry name" value="coaBC_dfp"/>
    <property type="match status" value="1"/>
</dbReference>
<keyword evidence="3 4" id="KW-0288">FMN</keyword>
<evidence type="ECO:0000256" key="4">
    <source>
        <dbReference type="RuleBase" id="RU364078"/>
    </source>
</evidence>
<dbReference type="GO" id="GO:0015941">
    <property type="term" value="P:pantothenate catabolic process"/>
    <property type="evidence" value="ECO:0007669"/>
    <property type="project" value="InterPro"/>
</dbReference>
<dbReference type="Gene3D" id="3.40.50.1950">
    <property type="entry name" value="Flavin prenyltransferase-like"/>
    <property type="match status" value="1"/>
</dbReference>
<feature type="binding site" evidence="3">
    <location>
        <position position="344"/>
    </location>
    <ligand>
        <name>CTP</name>
        <dbReference type="ChEBI" id="CHEBI:37563"/>
    </ligand>
</feature>
<dbReference type="InterPro" id="IPR007085">
    <property type="entry name" value="DNA/pantothenate-metab_flavo_C"/>
</dbReference>
<comment type="function">
    <text evidence="3">Catalyzes two sequential steps in the biosynthesis of coenzyme A. In the first step cysteine is conjugated to 4'-phosphopantothenate to form 4-phosphopantothenoylcysteine. In the second step the latter compound is decarboxylated to form 4'-phosphopantotheine.</text>
</comment>
<protein>
    <recommendedName>
        <fullName evidence="3">Coenzyme A biosynthesis bifunctional protein CoaBC</fullName>
    </recommendedName>
    <alternativeName>
        <fullName evidence="3">DNA/pantothenate metabolism flavoprotein</fullName>
    </alternativeName>
    <alternativeName>
        <fullName evidence="3">Phosphopantothenoylcysteine synthetase/decarboxylase</fullName>
        <shortName evidence="3">PPCS-PPCDC</shortName>
    </alternativeName>
    <domain>
        <recommendedName>
            <fullName evidence="3">Phosphopantothenoylcysteine decarboxylase</fullName>
            <shortName evidence="3">PPC decarboxylase</shortName>
            <shortName evidence="3">PPC-DC</shortName>
            <ecNumber evidence="3">4.1.1.36</ecNumber>
        </recommendedName>
        <alternativeName>
            <fullName evidence="3">CoaC</fullName>
        </alternativeName>
    </domain>
    <domain>
        <recommendedName>
            <fullName evidence="3">Phosphopantothenate--cysteine ligase</fullName>
            <ecNumber evidence="3">6.3.2.5</ecNumber>
        </recommendedName>
        <alternativeName>
            <fullName evidence="3">CoaB</fullName>
        </alternativeName>
        <alternativeName>
            <fullName evidence="3">Phosphopantothenoylcysteine synthetase</fullName>
            <shortName evidence="3">PPC synthetase</shortName>
            <shortName evidence="3">PPC-S</shortName>
        </alternativeName>
    </domain>
</protein>
<proteinExistence type="inferred from homology"/>
<dbReference type="Pfam" id="PF02441">
    <property type="entry name" value="Flavoprotein"/>
    <property type="match status" value="1"/>
</dbReference>
<sequence>MMAEAAAQPCILLCVTGCIAAYKSCEITRQLQKRGMRVKVLMTEHATKFVGPTTFRALTHEKVAVGLFDDPEDPIHHISLAQEADLVLVAPATANIIAKMAHGIADDLMSTTLLATRAPIVVAPAMNVGMWEASATQENVEVLRRRGVHVIAPDSGYLACGDVGGGRLPEPSHIADMVEAVLGAHGPLAGKRVLITAGGTHEAIDPVRYIGNRSSGKMGVALARAAVNLGAEVTLVLGPATAAVPASVPTVRVESAAQMLEAARCAFKNADIAICAAAVADYTPVHPADHKLKKAYERLDVIELTETEDILATLAANKGERVVIGFAAETDNVVAYAQDKLARKDCDAIVANDVSRADSGFGTDTNKAWWITRGTIEELPCMSKDDLARKILLNACSLDA</sequence>
<comment type="similarity">
    <text evidence="3 4">In the N-terminal section; belongs to the HFCD (homo-oligomeric flavin containing Cys decarboxylase) superfamily.</text>
</comment>
<reference evidence="7" key="1">
    <citation type="journal article" date="2021" name="PeerJ">
        <title>Extensive microbial diversity within the chicken gut microbiome revealed by metagenomics and culture.</title>
        <authorList>
            <person name="Gilroy R."/>
            <person name="Ravi A."/>
            <person name="Getino M."/>
            <person name="Pursley I."/>
            <person name="Horton D.L."/>
            <person name="Alikhan N.F."/>
            <person name="Baker D."/>
            <person name="Gharbi K."/>
            <person name="Hall N."/>
            <person name="Watson M."/>
            <person name="Adriaenssens E.M."/>
            <person name="Foster-Nyarko E."/>
            <person name="Jarju S."/>
            <person name="Secka A."/>
            <person name="Antonio M."/>
            <person name="Oren A."/>
            <person name="Chaudhuri R.R."/>
            <person name="La Ragione R."/>
            <person name="Hildebrand F."/>
            <person name="Pallen M.J."/>
        </authorList>
    </citation>
    <scope>NUCLEOTIDE SEQUENCE</scope>
    <source>
        <strain evidence="7">ChiGjej2B2-7701</strain>
    </source>
</reference>
<dbReference type="AlphaFoldDB" id="A0A921IQD2"/>
<name>A0A921IQD2_9ACTN</name>
<dbReference type="Pfam" id="PF04127">
    <property type="entry name" value="DFP"/>
    <property type="match status" value="1"/>
</dbReference>
<dbReference type="InterPro" id="IPR035929">
    <property type="entry name" value="CoaB-like_sf"/>
</dbReference>
<comment type="caution">
    <text evidence="7">The sequence shown here is derived from an EMBL/GenBank/DDBJ whole genome shotgun (WGS) entry which is preliminary data.</text>
</comment>